<dbReference type="SUPFAM" id="SSF56059">
    <property type="entry name" value="Glutathione synthetase ATP-binding domain-like"/>
    <property type="match status" value="1"/>
</dbReference>
<keyword evidence="2" id="KW-1185">Reference proteome</keyword>
<dbReference type="RefSeq" id="WP_050810890.1">
    <property type="nucleotide sequence ID" value="NZ_JAWXXV010000001.1"/>
</dbReference>
<dbReference type="EMBL" id="JAWXXV010000001">
    <property type="protein sequence ID" value="MDX5984867.1"/>
    <property type="molecule type" value="Genomic_DNA"/>
</dbReference>
<proteinExistence type="predicted"/>
<sequence length="417" mass="45220">MSVTIPLPRRPVVNPRTETQGMHRLLPIAFERRDMTALWQTAIERITADASDAAAMIDLSMMLYCHFRAEEARTLLDQAVAIQRDYCVVHGDGSGLRVLAFVTPGDFMANTPVDFLLNGSNAVLWLRYVDGDTTDLDDLPEYDVALLAIGEATEHRPVLARMAALLPTLTGPVMNAAARTIAGLTRDGVSALLASEASLCVPPTTQVERAVLESVGLGASQLADHVAGLAFPIIARPLGTHAGGGLDRLDSPDAALAYLATSESAEFFVAPFIDYRGQDGLFSKQRVVFIGGKAYPSHLALSDHWIVHYLSAGMAEDADKRAIEAAWMEHFDSDFAHRHAAAFAALQRRIGLDYFGIDCAELPDGRLLVFEVDVAMLVHDMDDGTTFPYKKVAMQRLFDAFVAHAGSVHGMGYEHAA</sequence>
<protein>
    <submittedName>
        <fullName evidence="1">Tetratricopeptide repeat-containing protein</fullName>
    </submittedName>
</protein>
<comment type="caution">
    <text evidence="1">The sequence shown here is derived from an EMBL/GenBank/DDBJ whole genome shotgun (WGS) entry which is preliminary data.</text>
</comment>
<dbReference type="Proteomes" id="UP001279660">
    <property type="component" value="Unassembled WGS sequence"/>
</dbReference>
<organism evidence="1 2">
    <name type="scientific">Sphingomonas echinoides</name>
    <dbReference type="NCBI Taxonomy" id="59803"/>
    <lineage>
        <taxon>Bacteria</taxon>
        <taxon>Pseudomonadati</taxon>
        <taxon>Pseudomonadota</taxon>
        <taxon>Alphaproteobacteria</taxon>
        <taxon>Sphingomonadales</taxon>
        <taxon>Sphingomonadaceae</taxon>
        <taxon>Sphingomonas</taxon>
    </lineage>
</organism>
<gene>
    <name evidence="1" type="ORF">SIL82_11390</name>
</gene>
<name>A0ABU4PP20_9SPHN</name>
<accession>A0ABU4PP20</accession>
<reference evidence="1 2" key="1">
    <citation type="submission" date="2023-11" db="EMBL/GenBank/DDBJ databases">
        <title>MicrobeMod: A computational toolkit for identifying prokaryotic methylation and restriction-modification with nanopore sequencing.</title>
        <authorList>
            <person name="Crits-Christoph A."/>
            <person name="Kang S.C."/>
            <person name="Lee H."/>
            <person name="Ostrov N."/>
        </authorList>
    </citation>
    <scope>NUCLEOTIDE SEQUENCE [LARGE SCALE GENOMIC DNA]</scope>
    <source>
        <strain evidence="1 2">ATCC 14820</strain>
    </source>
</reference>
<evidence type="ECO:0000313" key="2">
    <source>
        <dbReference type="Proteomes" id="UP001279660"/>
    </source>
</evidence>
<evidence type="ECO:0000313" key="1">
    <source>
        <dbReference type="EMBL" id="MDX5984867.1"/>
    </source>
</evidence>